<evidence type="ECO:0000259" key="2">
    <source>
        <dbReference type="PROSITE" id="PS50181"/>
    </source>
</evidence>
<proteinExistence type="predicted"/>
<dbReference type="EMBL" id="JBBJBU010000010">
    <property type="protein sequence ID" value="KAK7203851.1"/>
    <property type="molecule type" value="Genomic_DNA"/>
</dbReference>
<feature type="region of interest" description="Disordered" evidence="1">
    <location>
        <begin position="58"/>
        <end position="80"/>
    </location>
</feature>
<dbReference type="InterPro" id="IPR001810">
    <property type="entry name" value="F-box_dom"/>
</dbReference>
<evidence type="ECO:0000256" key="1">
    <source>
        <dbReference type="SAM" id="MobiDB-lite"/>
    </source>
</evidence>
<dbReference type="GeneID" id="90039766"/>
<comment type="caution">
    <text evidence="3">The sequence shown here is derived from an EMBL/GenBank/DDBJ whole genome shotgun (WGS) entry which is preliminary data.</text>
</comment>
<keyword evidence="4" id="KW-1185">Reference proteome</keyword>
<gene>
    <name evidence="3" type="ORF">BZA70DRAFT_290928</name>
</gene>
<evidence type="ECO:0000313" key="4">
    <source>
        <dbReference type="Proteomes" id="UP001498771"/>
    </source>
</evidence>
<feature type="domain" description="F-box" evidence="2">
    <location>
        <begin position="9"/>
        <end position="54"/>
    </location>
</feature>
<protein>
    <recommendedName>
        <fullName evidence="2">F-box domain-containing protein</fullName>
    </recommendedName>
</protein>
<feature type="compositionally biased region" description="Acidic residues" evidence="1">
    <location>
        <begin position="64"/>
        <end position="78"/>
    </location>
</feature>
<accession>A0ABR1F1Z3</accession>
<sequence>MTEQTEHQRRGLLSLPNEILLQVFQHFRGSDFYGPVLVNKQLNLLLTGEMYRHLRLYLPNPNGSDEEEEDGYDSEEGYEERRRTEGFWEDDDECMVDLFENFSIDKKASEKRMKAGRKGSGALLKRTLKENPELASLVKEIAVIGHDLTPKDIKTTPDGMTEFPLPPDAAYKGVRNLLRHLTNLESLSFSGDSAQLSAFIGGVPSSVSSLALERLSRLQLGDVYKFRKLRRLTIRAPTAAAAGEEVVLGKSVMWESFYAIRMLLEQNAATLEELVLGNLDLDMLFENYAPMLSRLKFLAIELDPAVCAAEDEEGSAEVTGKSARPMQLSSTGRLGWTWLSEFIGSTRSNMKVFFCLSRQELEQKQRPITEMKSAVKGIDWKSLNRLEGGRRVKRKSVFKGHQMEQFLDWTRDAGGAAVTEVLMELTIRRHRSIVGR</sequence>
<dbReference type="Proteomes" id="UP001498771">
    <property type="component" value="Unassembled WGS sequence"/>
</dbReference>
<dbReference type="PROSITE" id="PS50181">
    <property type="entry name" value="FBOX"/>
    <property type="match status" value="1"/>
</dbReference>
<organism evidence="3 4">
    <name type="scientific">Myxozyma melibiosi</name>
    <dbReference type="NCBI Taxonomy" id="54550"/>
    <lineage>
        <taxon>Eukaryota</taxon>
        <taxon>Fungi</taxon>
        <taxon>Dikarya</taxon>
        <taxon>Ascomycota</taxon>
        <taxon>Saccharomycotina</taxon>
        <taxon>Lipomycetes</taxon>
        <taxon>Lipomycetales</taxon>
        <taxon>Lipomycetaceae</taxon>
        <taxon>Myxozyma</taxon>
    </lineage>
</organism>
<reference evidence="3 4" key="1">
    <citation type="submission" date="2024-03" db="EMBL/GenBank/DDBJ databases">
        <title>Genome-scale model development and genomic sequencing of the oleaginous clade Lipomyces.</title>
        <authorList>
            <consortium name="Lawrence Berkeley National Laboratory"/>
            <person name="Czajka J.J."/>
            <person name="Han Y."/>
            <person name="Kim J."/>
            <person name="Mondo S.J."/>
            <person name="Hofstad B.A."/>
            <person name="Robles A."/>
            <person name="Haridas S."/>
            <person name="Riley R."/>
            <person name="LaButti K."/>
            <person name="Pangilinan J."/>
            <person name="Andreopoulos W."/>
            <person name="Lipzen A."/>
            <person name="Yan J."/>
            <person name="Wang M."/>
            <person name="Ng V."/>
            <person name="Grigoriev I.V."/>
            <person name="Spatafora J.W."/>
            <person name="Magnuson J.K."/>
            <person name="Baker S.E."/>
            <person name="Pomraning K.R."/>
        </authorList>
    </citation>
    <scope>NUCLEOTIDE SEQUENCE [LARGE SCALE GENOMIC DNA]</scope>
    <source>
        <strain evidence="3 4">Phaff 52-87</strain>
    </source>
</reference>
<name>A0ABR1F1Z3_9ASCO</name>
<evidence type="ECO:0000313" key="3">
    <source>
        <dbReference type="EMBL" id="KAK7203851.1"/>
    </source>
</evidence>
<dbReference type="RefSeq" id="XP_064766884.1">
    <property type="nucleotide sequence ID" value="XM_064914254.1"/>
</dbReference>